<name>A0A494XFI4_9BURK</name>
<gene>
    <name evidence="1" type="ORF">D7S89_16285</name>
</gene>
<dbReference type="AlphaFoldDB" id="A0A494XFI4"/>
<sequence>MRRAESVSINSFARWQQRREIEAWHRDDNETRRHMALNDLTPAELARQYSLRPVDEDIKSVDN</sequence>
<accession>A0A494XFI4</accession>
<evidence type="ECO:0000313" key="1">
    <source>
        <dbReference type="EMBL" id="RKP46909.1"/>
    </source>
</evidence>
<keyword evidence="2" id="KW-1185">Reference proteome</keyword>
<dbReference type="EMBL" id="RBZV01000006">
    <property type="protein sequence ID" value="RKP46909.1"/>
    <property type="molecule type" value="Genomic_DNA"/>
</dbReference>
<organism evidence="1 2">
    <name type="scientific">Trinickia fusca</name>
    <dbReference type="NCBI Taxonomy" id="2419777"/>
    <lineage>
        <taxon>Bacteria</taxon>
        <taxon>Pseudomonadati</taxon>
        <taxon>Pseudomonadota</taxon>
        <taxon>Betaproteobacteria</taxon>
        <taxon>Burkholderiales</taxon>
        <taxon>Burkholderiaceae</taxon>
        <taxon>Trinickia</taxon>
    </lineage>
</organism>
<evidence type="ECO:0000313" key="2">
    <source>
        <dbReference type="Proteomes" id="UP000280434"/>
    </source>
</evidence>
<protein>
    <submittedName>
        <fullName evidence="1">Uncharacterized protein</fullName>
    </submittedName>
</protein>
<reference evidence="1 2" key="1">
    <citation type="submission" date="2018-10" db="EMBL/GenBank/DDBJ databases">
        <title>Paraburkholderia sp. 7MK8-2, isolated from soil.</title>
        <authorList>
            <person name="Gao Z.-H."/>
            <person name="Qiu L.-H."/>
        </authorList>
    </citation>
    <scope>NUCLEOTIDE SEQUENCE [LARGE SCALE GENOMIC DNA]</scope>
    <source>
        <strain evidence="1 2">7MK8-2</strain>
    </source>
</reference>
<dbReference type="Proteomes" id="UP000280434">
    <property type="component" value="Unassembled WGS sequence"/>
</dbReference>
<proteinExistence type="predicted"/>
<comment type="caution">
    <text evidence="1">The sequence shown here is derived from an EMBL/GenBank/DDBJ whole genome shotgun (WGS) entry which is preliminary data.</text>
</comment>